<dbReference type="InterPro" id="IPR036397">
    <property type="entry name" value="RNaseH_sf"/>
</dbReference>
<reference evidence="2 4" key="1">
    <citation type="submission" date="2017-10" db="EMBL/GenBank/DDBJ databases">
        <title>Phenotypic and genomic properties of facultatively anaerobic sulfur-reducing natronoarchaea from hypersaline soda lakes.</title>
        <authorList>
            <person name="Sorokin D.Y."/>
            <person name="Kublanov I.V."/>
            <person name="Roman P."/>
            <person name="Sinninghe Damste J.S."/>
            <person name="Golyshin P.N."/>
            <person name="Rojo D."/>
            <person name="Ciordia S."/>
            <person name="Mena Md.C."/>
            <person name="Ferrer M."/>
            <person name="Messina E."/>
            <person name="Smedile F."/>
            <person name="La Spada G."/>
            <person name="La Cono V."/>
            <person name="Yakimov M.M."/>
        </authorList>
    </citation>
    <scope>NUCLEOTIDE SEQUENCE [LARGE SCALE GENOMIC DNA]</scope>
    <source>
        <strain evidence="2 4">AArc1</strain>
        <plasmid evidence="4">paarc1-02</plasmid>
        <plasmid evidence="2">pAArc1-02</plasmid>
    </source>
</reference>
<evidence type="ECO:0000259" key="1">
    <source>
        <dbReference type="Pfam" id="PF13358"/>
    </source>
</evidence>
<geneLocation type="plasmid" evidence="2">
    <name>pAArc1-02</name>
</geneLocation>
<dbReference type="EMBL" id="CP024046">
    <property type="protein sequence ID" value="AXR76240.1"/>
    <property type="molecule type" value="Genomic_DNA"/>
</dbReference>
<protein>
    <recommendedName>
        <fullName evidence="1">Tc1-like transposase DDE domain-containing protein</fullName>
    </recommendedName>
</protein>
<dbReference type="AlphaFoldDB" id="A0A346P9P5"/>
<evidence type="ECO:0000313" key="2">
    <source>
        <dbReference type="EMBL" id="AXR76240.1"/>
    </source>
</evidence>
<sequence>MTVLGAVTDDGDSFYFWTEENLNRFHGIRLLEALKEKFGEELVVFLDRAGYFYARDLWEHVSGERATETVGDSSVACVRGDGLEVWYFPSKLPELNPVEGCWDQLNEWFKHRLIPDLPRLKQHLARGISQINEPNIWNYLCP</sequence>
<evidence type="ECO:0000313" key="4">
    <source>
        <dbReference type="Proteomes" id="UP000258707"/>
    </source>
</evidence>
<dbReference type="Proteomes" id="UP000258707">
    <property type="component" value="Plasmid pAArc1-02"/>
</dbReference>
<feature type="domain" description="Tc1-like transposase DDE" evidence="1">
    <location>
        <begin position="2"/>
        <end position="121"/>
    </location>
</feature>
<evidence type="ECO:0000313" key="3">
    <source>
        <dbReference type="EMBL" id="AXR76250.1"/>
    </source>
</evidence>
<dbReference type="InterPro" id="IPR038717">
    <property type="entry name" value="Tc1-like_DDE_dom"/>
</dbReference>
<geneLocation type="plasmid" evidence="4">
    <name>paarc1-02</name>
</geneLocation>
<accession>A0A346P9P5</accession>
<dbReference type="Gene3D" id="3.30.420.10">
    <property type="entry name" value="Ribonuclease H-like superfamily/Ribonuclease H"/>
    <property type="match status" value="1"/>
</dbReference>
<organism evidence="2 4">
    <name type="scientific">Natrarchaeobaculum sulfurireducens</name>
    <dbReference type="NCBI Taxonomy" id="2044521"/>
    <lineage>
        <taxon>Archaea</taxon>
        <taxon>Methanobacteriati</taxon>
        <taxon>Methanobacteriota</taxon>
        <taxon>Stenosarchaea group</taxon>
        <taxon>Halobacteria</taxon>
        <taxon>Halobacteriales</taxon>
        <taxon>Natrialbaceae</taxon>
        <taxon>Natrarchaeobaculum</taxon>
    </lineage>
</organism>
<dbReference type="EMBL" id="CP024046">
    <property type="protein sequence ID" value="AXR76250.1"/>
    <property type="molecule type" value="Genomic_DNA"/>
</dbReference>
<gene>
    <name evidence="2" type="ORF">AArc1_5039</name>
    <name evidence="3" type="ORF">AArc1_5049</name>
</gene>
<dbReference type="KEGG" id="nan:AArc1_5039"/>
<dbReference type="KEGG" id="nan:AArc1_5049"/>
<dbReference type="GO" id="GO:0003676">
    <property type="term" value="F:nucleic acid binding"/>
    <property type="evidence" value="ECO:0007669"/>
    <property type="project" value="InterPro"/>
</dbReference>
<dbReference type="Pfam" id="PF13358">
    <property type="entry name" value="DDE_3"/>
    <property type="match status" value="1"/>
</dbReference>
<name>A0A346P9P5_9EURY</name>
<proteinExistence type="predicted"/>
<keyword evidence="2" id="KW-0614">Plasmid</keyword>